<dbReference type="InterPro" id="IPR054612">
    <property type="entry name" value="Phage_capsid-like_C"/>
</dbReference>
<evidence type="ECO:0000259" key="3">
    <source>
        <dbReference type="Pfam" id="PF05065"/>
    </source>
</evidence>
<dbReference type="OrthoDB" id="637859at2"/>
<reference evidence="4 5" key="1">
    <citation type="submission" date="2017-06" db="EMBL/GenBank/DDBJ databases">
        <authorList>
            <person name="Kim H.J."/>
            <person name="Triplett B.A."/>
        </authorList>
    </citation>
    <scope>NUCLEOTIDE SEQUENCE [LARGE SCALE GENOMIC DNA]</scope>
    <source>
        <strain evidence="4 5">13146</strain>
    </source>
</reference>
<dbReference type="NCBIfam" id="TIGR01554">
    <property type="entry name" value="major_cap_HK97"/>
    <property type="match status" value="1"/>
</dbReference>
<feature type="coiled-coil region" evidence="2">
    <location>
        <begin position="41"/>
        <end position="68"/>
    </location>
</feature>
<dbReference type="SUPFAM" id="SSF56563">
    <property type="entry name" value="Major capsid protein gp5"/>
    <property type="match status" value="1"/>
</dbReference>
<accession>A0A246HR03</accession>
<dbReference type="InterPro" id="IPR024455">
    <property type="entry name" value="Phage_capsid"/>
</dbReference>
<gene>
    <name evidence="4" type="ORF">CEE60_02720</name>
</gene>
<evidence type="ECO:0000256" key="2">
    <source>
        <dbReference type="SAM" id="Coils"/>
    </source>
</evidence>
<dbReference type="EMBL" id="NIVS01000007">
    <property type="protein sequence ID" value="OWQ56405.1"/>
    <property type="molecule type" value="Genomic_DNA"/>
</dbReference>
<comment type="caution">
    <text evidence="4">The sequence shown here is derived from an EMBL/GenBank/DDBJ whole genome shotgun (WGS) entry which is preliminary data.</text>
</comment>
<keyword evidence="2" id="KW-0175">Coiled coil</keyword>
<evidence type="ECO:0000256" key="1">
    <source>
        <dbReference type="ARBA" id="ARBA00004328"/>
    </source>
</evidence>
<dbReference type="Proteomes" id="UP000198157">
    <property type="component" value="Unassembled WGS sequence"/>
</dbReference>
<protein>
    <submittedName>
        <fullName evidence="4">Phage major capsid protein</fullName>
    </submittedName>
</protein>
<dbReference type="Gene3D" id="3.30.2320.10">
    <property type="entry name" value="hypothetical protein PF0899 domain"/>
    <property type="match status" value="1"/>
</dbReference>
<sequence>MSDNITDIREGLEKQLKEGFAGLQKKYDSASTEIEKGNKVTNELKSQIQTATDEIQKVVDKVLKLEEKGVALGNQPGQKKGFIDFIKDNGEYKSLLSREKGSAEIEVKKEELAAMETKAVTSAGIVVPNFDPTIQPGMRQELRIRDLIPSISVTGQSYTYFRELLHTRGAGPVAEGGAKPQSNVTFEQKTDLVKKLAVWIPVTDETLDDVPQMYGYLQQLLRYDLKLEEEAQILKGDGLGNNLPGLMTDAFVFDDDLSKASDTSIDTVRRAIYQVRKQSKLSADATVMTELDWMNIELEKDSQNRYLFANLQGFVTPILWGRPVVASDSMDEGDGTTTGGEFLVANFQRGATIYDRMNFLFKVGMINDDFVKNQRVLLVEERLGLAKRRREAFVKGRFKPTA</sequence>
<organism evidence="4 5">
    <name type="scientific">Stenotrophomonas maltophilia</name>
    <name type="common">Pseudomonas maltophilia</name>
    <name type="synonym">Xanthomonas maltophilia</name>
    <dbReference type="NCBI Taxonomy" id="40324"/>
    <lineage>
        <taxon>Bacteria</taxon>
        <taxon>Pseudomonadati</taxon>
        <taxon>Pseudomonadota</taxon>
        <taxon>Gammaproteobacteria</taxon>
        <taxon>Lysobacterales</taxon>
        <taxon>Lysobacteraceae</taxon>
        <taxon>Stenotrophomonas</taxon>
        <taxon>Stenotrophomonas maltophilia group</taxon>
    </lineage>
</organism>
<feature type="domain" description="Phage capsid-like C-terminal" evidence="3">
    <location>
        <begin position="125"/>
        <end position="398"/>
    </location>
</feature>
<evidence type="ECO:0000313" key="4">
    <source>
        <dbReference type="EMBL" id="OWQ56405.1"/>
    </source>
</evidence>
<dbReference type="Pfam" id="PF05065">
    <property type="entry name" value="Phage_capsid"/>
    <property type="match status" value="1"/>
</dbReference>
<proteinExistence type="predicted"/>
<dbReference type="Gene3D" id="3.30.2400.10">
    <property type="entry name" value="Major capsid protein gp5"/>
    <property type="match status" value="1"/>
</dbReference>
<comment type="subcellular location">
    <subcellularLocation>
        <location evidence="1">Virion</location>
    </subcellularLocation>
</comment>
<name>A0A246HR03_STEMA</name>
<evidence type="ECO:0000313" key="5">
    <source>
        <dbReference type="Proteomes" id="UP000198157"/>
    </source>
</evidence>
<dbReference type="AlphaFoldDB" id="A0A246HR03"/>